<keyword evidence="2" id="KW-1185">Reference proteome</keyword>
<sequence>MWERGNMRILFFLFFLLIAPYAVAGKFSDYVGTYWPYDSGQCGTTILFGKSHPDLKLNGVCIPASAVIDTKRKKLIPLAIAEMKNPQRLDEMIQIMMARSLPTEAYRVEIEDYTDDIFVLVDGSVLKKTDYGYVGYLGFQEDAILFQDGNDWNLCVDGDMFEVELLSEGSAYYGRDSIDGKSAGEIESLDICG</sequence>
<proteinExistence type="predicted"/>
<dbReference type="EMBL" id="FNGI01000006">
    <property type="protein sequence ID" value="SDL69070.1"/>
    <property type="molecule type" value="Genomic_DNA"/>
</dbReference>
<protein>
    <submittedName>
        <fullName evidence="1">Uncharacterized protein</fullName>
    </submittedName>
</protein>
<evidence type="ECO:0000313" key="2">
    <source>
        <dbReference type="Proteomes" id="UP000198654"/>
    </source>
</evidence>
<dbReference type="AlphaFoldDB" id="A0A1G9M469"/>
<evidence type="ECO:0000313" key="1">
    <source>
        <dbReference type="EMBL" id="SDL69070.1"/>
    </source>
</evidence>
<organism evidence="1 2">
    <name type="scientific">Modicisalibacter muralis</name>
    <dbReference type="NCBI Taxonomy" id="119000"/>
    <lineage>
        <taxon>Bacteria</taxon>
        <taxon>Pseudomonadati</taxon>
        <taxon>Pseudomonadota</taxon>
        <taxon>Gammaproteobacteria</taxon>
        <taxon>Oceanospirillales</taxon>
        <taxon>Halomonadaceae</taxon>
        <taxon>Modicisalibacter</taxon>
    </lineage>
</organism>
<name>A0A1G9M469_9GAMM</name>
<accession>A0A1G9M469</accession>
<dbReference type="Proteomes" id="UP000198654">
    <property type="component" value="Unassembled WGS sequence"/>
</dbReference>
<reference evidence="1 2" key="1">
    <citation type="submission" date="2016-10" db="EMBL/GenBank/DDBJ databases">
        <authorList>
            <person name="de Groot N.N."/>
        </authorList>
    </citation>
    <scope>NUCLEOTIDE SEQUENCE [LARGE SCALE GENOMIC DNA]</scope>
    <source>
        <strain evidence="1 2">DSM 14789</strain>
    </source>
</reference>
<gene>
    <name evidence="1" type="ORF">SAMN05661010_02291</name>
</gene>